<name>A0ABD2ZAV7_9GENT</name>
<keyword evidence="3" id="KW-1185">Reference proteome</keyword>
<feature type="compositionally biased region" description="Basic and acidic residues" evidence="1">
    <location>
        <begin position="182"/>
        <end position="194"/>
    </location>
</feature>
<comment type="caution">
    <text evidence="2">The sequence shown here is derived from an EMBL/GenBank/DDBJ whole genome shotgun (WGS) entry which is preliminary data.</text>
</comment>
<gene>
    <name evidence="2" type="ORF">ACH5RR_022317</name>
</gene>
<dbReference type="Proteomes" id="UP001630127">
    <property type="component" value="Unassembled WGS sequence"/>
</dbReference>
<dbReference type="PANTHER" id="PTHR34684:SF1">
    <property type="entry name" value="OS08G0192200 PROTEIN"/>
    <property type="match status" value="1"/>
</dbReference>
<protein>
    <submittedName>
        <fullName evidence="2">Uncharacterized protein</fullName>
    </submittedName>
</protein>
<sequence length="258" mass="29385">MSKKAGMDLATENRIAAILLKEAAELRRQAEKDGVEVYLRQPKVRGRPNSRFLTATVLGVQQANRAVEENEMWQARQKEIELDGRLRRKLGDEGSSGSSYRNRTQHGRSGKKQFDIDTDASSSNSSRKKDDEGLRDDEVEEFLHSRIKRGRGAVGSRMDETGPYLSSCADTGEKQLVSLDVNQREGSEKRKFVGPEKPFSLGHSESSDVECFLKQKKTKKAGSSKQASEKHRSKDKSRNKEKKRKRKTREEKRRKHHN</sequence>
<dbReference type="EMBL" id="JBJUIK010000010">
    <property type="protein sequence ID" value="KAL3515415.1"/>
    <property type="molecule type" value="Genomic_DNA"/>
</dbReference>
<dbReference type="AlphaFoldDB" id="A0ABD2ZAV7"/>
<feature type="region of interest" description="Disordered" evidence="1">
    <location>
        <begin position="84"/>
        <end position="258"/>
    </location>
</feature>
<evidence type="ECO:0000256" key="1">
    <source>
        <dbReference type="SAM" id="MobiDB-lite"/>
    </source>
</evidence>
<dbReference type="PANTHER" id="PTHR34684">
    <property type="entry name" value="OS08G0192200 PROTEIN"/>
    <property type="match status" value="1"/>
</dbReference>
<feature type="compositionally biased region" description="Basic residues" evidence="1">
    <location>
        <begin position="239"/>
        <end position="258"/>
    </location>
</feature>
<reference evidence="2 3" key="1">
    <citation type="submission" date="2024-11" db="EMBL/GenBank/DDBJ databases">
        <title>A near-complete genome assembly of Cinchona calisaya.</title>
        <authorList>
            <person name="Lian D.C."/>
            <person name="Zhao X.W."/>
            <person name="Wei L."/>
        </authorList>
    </citation>
    <scope>NUCLEOTIDE SEQUENCE [LARGE SCALE GENOMIC DNA]</scope>
    <source>
        <tissue evidence="2">Nenye</tissue>
    </source>
</reference>
<evidence type="ECO:0000313" key="3">
    <source>
        <dbReference type="Proteomes" id="UP001630127"/>
    </source>
</evidence>
<organism evidence="2 3">
    <name type="scientific">Cinchona calisaya</name>
    <dbReference type="NCBI Taxonomy" id="153742"/>
    <lineage>
        <taxon>Eukaryota</taxon>
        <taxon>Viridiplantae</taxon>
        <taxon>Streptophyta</taxon>
        <taxon>Embryophyta</taxon>
        <taxon>Tracheophyta</taxon>
        <taxon>Spermatophyta</taxon>
        <taxon>Magnoliopsida</taxon>
        <taxon>eudicotyledons</taxon>
        <taxon>Gunneridae</taxon>
        <taxon>Pentapetalae</taxon>
        <taxon>asterids</taxon>
        <taxon>lamiids</taxon>
        <taxon>Gentianales</taxon>
        <taxon>Rubiaceae</taxon>
        <taxon>Cinchonoideae</taxon>
        <taxon>Cinchoneae</taxon>
        <taxon>Cinchona</taxon>
    </lineage>
</organism>
<evidence type="ECO:0000313" key="2">
    <source>
        <dbReference type="EMBL" id="KAL3515415.1"/>
    </source>
</evidence>
<accession>A0ABD2ZAV7</accession>
<feature type="compositionally biased region" description="Basic and acidic residues" evidence="1">
    <location>
        <begin position="227"/>
        <end position="238"/>
    </location>
</feature>
<proteinExistence type="predicted"/>